<dbReference type="KEGG" id="rbg:BG454_04095"/>
<dbReference type="Gene3D" id="3.30.830.10">
    <property type="entry name" value="Metalloenzyme, LuxS/M16 peptidase-like"/>
    <property type="match status" value="2"/>
</dbReference>
<evidence type="ECO:0000256" key="1">
    <source>
        <dbReference type="SAM" id="SignalP"/>
    </source>
</evidence>
<dbReference type="Pfam" id="PF00675">
    <property type="entry name" value="Peptidase_M16"/>
    <property type="match status" value="1"/>
</dbReference>
<evidence type="ECO:0000259" key="2">
    <source>
        <dbReference type="Pfam" id="PF00675"/>
    </source>
</evidence>
<gene>
    <name evidence="4" type="ORF">BG454_04095</name>
</gene>
<organism evidence="4 5">
    <name type="scientific">Roseinatronobacter bogoriensis subsp. barguzinensis</name>
    <dbReference type="NCBI Taxonomy" id="441209"/>
    <lineage>
        <taxon>Bacteria</taxon>
        <taxon>Pseudomonadati</taxon>
        <taxon>Pseudomonadota</taxon>
        <taxon>Alphaproteobacteria</taxon>
        <taxon>Rhodobacterales</taxon>
        <taxon>Paracoccaceae</taxon>
        <taxon>Roseinatronobacter</taxon>
    </lineage>
</organism>
<dbReference type="InterPro" id="IPR050361">
    <property type="entry name" value="MPP/UQCRC_Complex"/>
</dbReference>
<name>A0A2K8K6Q4_9RHOB</name>
<dbReference type="InterPro" id="IPR011765">
    <property type="entry name" value="Pept_M16_N"/>
</dbReference>
<feature type="chain" id="PRO_5014713487" evidence="1">
    <location>
        <begin position="18"/>
        <end position="431"/>
    </location>
</feature>
<dbReference type="Pfam" id="PF05193">
    <property type="entry name" value="Peptidase_M16_C"/>
    <property type="match status" value="1"/>
</dbReference>
<dbReference type="STRING" id="441209.GCA_001870665_03552"/>
<proteinExistence type="predicted"/>
<dbReference type="GO" id="GO:0046872">
    <property type="term" value="F:metal ion binding"/>
    <property type="evidence" value="ECO:0007669"/>
    <property type="project" value="InterPro"/>
</dbReference>
<accession>A0A2K8K6Q4</accession>
<feature type="signal peptide" evidence="1">
    <location>
        <begin position="1"/>
        <end position="17"/>
    </location>
</feature>
<evidence type="ECO:0000259" key="3">
    <source>
        <dbReference type="Pfam" id="PF05193"/>
    </source>
</evidence>
<sequence>MKRLIALFILAAFPLRAEVDITHVTSPSGLEAWLVEERSIPFVSLELIFPGGAALESDAQAGVVNLMTSLLSEGAGDMDAQAFAARSEELATRIRFDSGRDSVSVSVRFLTEDADEVIDHLRLALTEPRFDEDAIARTRGQLLAQLRRDVLDPNTIASRAFARAAFQDHPYGRESNGTPETVGALDRDALVAAHQGAITRDRVYIGAAGDISADALGELLDRLFEGVPETGWDMPDRAEFLAEPGMEVIDFNGPQSVIAFGHAGIARDDPEFLTAFVVNEVFGGGRFGTRLMRSLREERGLTYGIGAFLSSGALGESYQGRLSTDNANVEIVIDLLREEWAQIASEGVTEEELARIQTYLTGAYPLRFDGNSSIASIMASMQYQGFDIDYVNRRNDMISALTLDEVNDLASRLYNPEALFFVVVGQPVGLN</sequence>
<dbReference type="PANTHER" id="PTHR11851">
    <property type="entry name" value="METALLOPROTEASE"/>
    <property type="match status" value="1"/>
</dbReference>
<keyword evidence="1" id="KW-0732">Signal</keyword>
<dbReference type="RefSeq" id="WP_071479185.1">
    <property type="nucleotide sequence ID" value="NZ_CP024899.1"/>
</dbReference>
<protein>
    <submittedName>
        <fullName evidence="4">Insulinase family protein</fullName>
    </submittedName>
</protein>
<reference evidence="4 5" key="1">
    <citation type="submission" date="2017-11" db="EMBL/GenBank/DDBJ databases">
        <title>Revised Sequence and Annotation of the Rhodobaca barguzinensis strain alga05 Genome.</title>
        <authorList>
            <person name="Kopejtka K."/>
            <person name="Tomasch J.M."/>
            <person name="Bunk B."/>
            <person name="Koblizek M."/>
        </authorList>
    </citation>
    <scope>NUCLEOTIDE SEQUENCE [LARGE SCALE GENOMIC DNA]</scope>
    <source>
        <strain evidence="5">alga05</strain>
    </source>
</reference>
<dbReference type="EMBL" id="CP024899">
    <property type="protein sequence ID" value="ATX65109.1"/>
    <property type="molecule type" value="Genomic_DNA"/>
</dbReference>
<dbReference type="OrthoDB" id="9811314at2"/>
<feature type="domain" description="Peptidase M16 C-terminal" evidence="3">
    <location>
        <begin position="185"/>
        <end position="358"/>
    </location>
</feature>
<keyword evidence="5" id="KW-1185">Reference proteome</keyword>
<dbReference type="InterPro" id="IPR007863">
    <property type="entry name" value="Peptidase_M16_C"/>
</dbReference>
<evidence type="ECO:0000313" key="5">
    <source>
        <dbReference type="Proteomes" id="UP000228948"/>
    </source>
</evidence>
<dbReference type="Proteomes" id="UP000228948">
    <property type="component" value="Chromosome"/>
</dbReference>
<dbReference type="InterPro" id="IPR011249">
    <property type="entry name" value="Metalloenz_LuxS/M16"/>
</dbReference>
<dbReference type="AlphaFoldDB" id="A0A2K8K6Q4"/>
<evidence type="ECO:0000313" key="4">
    <source>
        <dbReference type="EMBL" id="ATX65109.1"/>
    </source>
</evidence>
<dbReference type="PANTHER" id="PTHR11851:SF224">
    <property type="entry name" value="PROCESSING PROTEASE"/>
    <property type="match status" value="1"/>
</dbReference>
<dbReference type="SUPFAM" id="SSF63411">
    <property type="entry name" value="LuxS/MPP-like metallohydrolase"/>
    <property type="match status" value="2"/>
</dbReference>
<feature type="domain" description="Peptidase M16 N-terminal" evidence="2">
    <location>
        <begin position="39"/>
        <end position="174"/>
    </location>
</feature>